<dbReference type="EMBL" id="FTNT01000011">
    <property type="protein sequence ID" value="SIS18549.1"/>
    <property type="molecule type" value="Genomic_DNA"/>
</dbReference>
<evidence type="ECO:0000313" key="1">
    <source>
        <dbReference type="EMBL" id="SIS18549.1"/>
    </source>
</evidence>
<sequence length="242" mass="26662">MQKIMTGNGIHKDLRPTSVRVNAETLQLVFKWRSNPNSFAITRRLPQTADELRSPADTPAEWALYMTLMWQEELSTGLLVRGTRRRVDGVIYIEEPAKTALDPEHGYTYSFYHQDISPDADGLVHITHGQSPHNRRVSTYNPDQLIGWEIAARHSDAESMRYVGKAVTSWTGSDGVASLDILDTRPGTPPHIVERIAFKAVHAAADAGALEVTTTLAIPVLAAVGFAPASSNHLTLDVRSMP</sequence>
<dbReference type="AlphaFoldDB" id="A0A1N7H131"/>
<gene>
    <name evidence="1" type="ORF">SAMN05445060_3349</name>
</gene>
<protein>
    <submittedName>
        <fullName evidence="1">Uncharacterized protein</fullName>
    </submittedName>
</protein>
<evidence type="ECO:0000313" key="2">
    <source>
        <dbReference type="Proteomes" id="UP000186218"/>
    </source>
</evidence>
<reference evidence="1 2" key="1">
    <citation type="submission" date="2017-01" db="EMBL/GenBank/DDBJ databases">
        <authorList>
            <person name="Mah S.A."/>
            <person name="Swanson W.J."/>
            <person name="Moy G.W."/>
            <person name="Vacquier V.D."/>
        </authorList>
    </citation>
    <scope>NUCLEOTIDE SEQUENCE [LARGE SCALE GENOMIC DNA]</scope>
    <source>
        <strain evidence="1 2">CPCC 203464</strain>
    </source>
</reference>
<proteinExistence type="predicted"/>
<keyword evidence="2" id="KW-1185">Reference proteome</keyword>
<organism evidence="1 2">
    <name type="scientific">Williamsia sterculiae</name>
    <dbReference type="NCBI Taxonomy" id="1344003"/>
    <lineage>
        <taxon>Bacteria</taxon>
        <taxon>Bacillati</taxon>
        <taxon>Actinomycetota</taxon>
        <taxon>Actinomycetes</taxon>
        <taxon>Mycobacteriales</taxon>
        <taxon>Nocardiaceae</taxon>
        <taxon>Williamsia</taxon>
    </lineage>
</organism>
<accession>A0A1N7H131</accession>
<name>A0A1N7H131_9NOCA</name>
<dbReference type="Proteomes" id="UP000186218">
    <property type="component" value="Unassembled WGS sequence"/>
</dbReference>